<protein>
    <submittedName>
        <fullName evidence="1">Uncharacterized protein</fullName>
    </submittedName>
</protein>
<gene>
    <name evidence="1" type="ORF">DPEC_G00097730</name>
</gene>
<sequence>MRNSEETSPATRPRRSTRPPLRLDDYEVSYASQGRHSRPPVETAHGQEAEWRPTPGEDTTRVPLTPTHDSNLTRRMTWDAAPDEWDRPRDEAYNHLHFSRRRDEPETQLAHHRRHEREPYGTSTEQTSPYTMHSDPRPYPAYQSELEEIHMENLRLRQSQRAMDAGLEELRRTREEMRQLVERVHSPHQLSQPTASPPISQTFKSPPPLKSGLRPPSNPPPPPPEVGREYEDQGEEEWPEPPTPWPTVNQMGHPLTVRESGPNLLGRRLMETQVMGAAPPVRPHPLLTYSRDIPHPSSVEYRPYHQSGGRPMECFPPEPVAPPYRPIHYNQPEVQLAPSHRGSSGRPRMEHQPRYGITAVAEQTYRGPRPTIPNFSHRDPGEFARLKMALVNLLPADGTELFKYQILVDHLKLEEARLIADSYLNSPVPYSDTMAALTERFGQPHQIALRRISTVMDSPDIRRGDVAAFDRFALQVRSLVGMLQTLGPEGDVELRCGSHVARLLGKLPPDQRADFRRSMFHRPGAVHTLMDLAKWLQHESWCQDYDGQNLQKESEDYAGPKKQAWQPKRATTILHGAKDSSESNVTESPGRSPTKKMEKYCPFCDNAEHYLSQCSAIKKLSKDQVADWIRANKKCWRCGRSHQAAQCNLKKPCPLCQGKHLQVLHEVNVRAPKENIKEESCLTSTTAEVLYLDRPPACNRILLKVVQVTLHHGDHSLNTYALLDDGSERSMLLPAAARRLGLKGTPEKLALRTIRQDVQTLQGASVSFLISPASGSSGTFAINGAFTGERLGLADHSYPVDSLQRKYKHLNGLPLQSFEGARPLVLIGADQPHLITPIEPVRLGPPGGPAAVRTRLGWTLQGPVKVAKHNLRPQQCLHTSIISEKSELFRQVERLWQLDVLPYKSEKIVTRSRQDQEAIDLLETKTTREEVDGVLRYATPLLRKKDMPSFQTSKETVMANLKGTERRLSKDLERTEAYRHEIQKLIQGGYIAKIKPNGLTEEGESWYVPHHMVSHNGKNRIVFNCSFQYQGLNLNESLLPGPTLGASLLGVLLRFREHAVAISGDIKGMFHQVRLLPQDRPLIRFVWRDMKREEPPEVYEWQVLPFGTTCSPCCATFALQRHVTDHSKPGDKVRFSVERCFYVDNCLQSLPTPEEAKQLVDDLRETLASGGFDLRQWASNQTSVVSHLPKEARSDSTELWLAEDKSSSPESTLGLSWHPQPDTLGYKHRPVSYRVPTMRNIYKVLASQYDPLGFILPYTTRAKMLVRHLWDKQRDWDDPLLPKELLQAWVDWEVELHDLKDITMPRAYVPDELDQSSTSREIHVFSDASEQAYGSVAYLRTETSQGKVYLSFLLARSRVAPKRLHSMPRLELCAAVTGAQLSKLLERELTMKVDKTTLWTDSTTVLTWLQSESCRFKVFVGTRVAEIQELTDLKVWRYVDSASNPADDITRGKTLKDLAEPNRWSQGPSFLLHNQDKWPVKPTSVKEEDASELRKSVFCGVSSVVSGPAAPEASQYETWKELLEATAETLHGAAGMSGERTSQAYQDAETLIIRKAQQDSFPDELRLLKAGKPIPSNSRLLTLSPELDKTNDLIRVGGRLRRAEELDQAMVYPVVMDPGHATTKLLIQDYDQRLCHPGPERVFAEIRRTYWILRGREAVRRYQHTCTECQRWKARPNVPKMADLPAARLRLFQPAFYSTGMDCFGPFMVKVGRRTEKRWGIIFKCLTTRAVHLDLLTSIDADSFLMALRRFIARRGTPAELLSDQGTNFRGAERELREAFAELSPELQQQLAKQHIAFRFNPPGAPHFGGTWEREIRSVKTALYTQVSAQSLPEEVLRTVLIEVEGILNSKPLGYVSSNVADLDPVTPNLLLMGRLDGSLPQIVYPEIESLSRRRWRHSQILADRFWSGFIRNYLPSLQTRQKWRTPSADVVIDAVAMLVDPQLPRALWPIGRVVKVHPSADGHIRSVDIKIKDRVYTRPVARLVVLPAIPDGEDVNMDEMERKKAIEELRLCDASDRDSVK</sequence>
<reference evidence="1" key="1">
    <citation type="submission" date="2021-05" db="EMBL/GenBank/DDBJ databases">
        <authorList>
            <person name="Pan Q."/>
            <person name="Jouanno E."/>
            <person name="Zahm M."/>
            <person name="Klopp C."/>
            <person name="Cabau C."/>
            <person name="Louis A."/>
            <person name="Berthelot C."/>
            <person name="Parey E."/>
            <person name="Roest Crollius H."/>
            <person name="Montfort J."/>
            <person name="Robinson-Rechavi M."/>
            <person name="Bouchez O."/>
            <person name="Lampietro C."/>
            <person name="Lopez Roques C."/>
            <person name="Donnadieu C."/>
            <person name="Postlethwait J."/>
            <person name="Bobe J."/>
            <person name="Dillon D."/>
            <person name="Chandos A."/>
            <person name="von Hippel F."/>
            <person name="Guiguen Y."/>
        </authorList>
    </citation>
    <scope>NUCLEOTIDE SEQUENCE</scope>
    <source>
        <strain evidence="1">YG-Jan2019</strain>
    </source>
</reference>
<name>A0ACC2GWU0_DALPE</name>
<dbReference type="EMBL" id="CM055735">
    <property type="protein sequence ID" value="KAJ8007778.1"/>
    <property type="molecule type" value="Genomic_DNA"/>
</dbReference>
<comment type="caution">
    <text evidence="1">The sequence shown here is derived from an EMBL/GenBank/DDBJ whole genome shotgun (WGS) entry which is preliminary data.</text>
</comment>
<proteinExistence type="predicted"/>
<evidence type="ECO:0000313" key="2">
    <source>
        <dbReference type="Proteomes" id="UP001157502"/>
    </source>
</evidence>
<organism evidence="1 2">
    <name type="scientific">Dallia pectoralis</name>
    <name type="common">Alaska blackfish</name>
    <dbReference type="NCBI Taxonomy" id="75939"/>
    <lineage>
        <taxon>Eukaryota</taxon>
        <taxon>Metazoa</taxon>
        <taxon>Chordata</taxon>
        <taxon>Craniata</taxon>
        <taxon>Vertebrata</taxon>
        <taxon>Euteleostomi</taxon>
        <taxon>Actinopterygii</taxon>
        <taxon>Neopterygii</taxon>
        <taxon>Teleostei</taxon>
        <taxon>Protacanthopterygii</taxon>
        <taxon>Esociformes</taxon>
        <taxon>Umbridae</taxon>
        <taxon>Dallia</taxon>
    </lineage>
</organism>
<accession>A0ACC2GWU0</accession>
<evidence type="ECO:0000313" key="1">
    <source>
        <dbReference type="EMBL" id="KAJ8007778.1"/>
    </source>
</evidence>
<dbReference type="Proteomes" id="UP001157502">
    <property type="component" value="Chromosome 8"/>
</dbReference>
<keyword evidence="2" id="KW-1185">Reference proteome</keyword>